<dbReference type="AlphaFoldDB" id="A0ABD3B4M7"/>
<gene>
    <name evidence="1" type="ORF">ACH5RR_001844</name>
</gene>
<reference evidence="1 2" key="1">
    <citation type="submission" date="2024-11" db="EMBL/GenBank/DDBJ databases">
        <title>A near-complete genome assembly of Cinchona calisaya.</title>
        <authorList>
            <person name="Lian D.C."/>
            <person name="Zhao X.W."/>
            <person name="Wei L."/>
        </authorList>
    </citation>
    <scope>NUCLEOTIDE SEQUENCE [LARGE SCALE GENOMIC DNA]</scope>
    <source>
        <tissue evidence="1">Nenye</tissue>
    </source>
</reference>
<proteinExistence type="predicted"/>
<dbReference type="Proteomes" id="UP001630127">
    <property type="component" value="Unassembled WGS sequence"/>
</dbReference>
<dbReference type="EMBL" id="JBJUIK010000001">
    <property type="protein sequence ID" value="KAL3538478.1"/>
    <property type="molecule type" value="Genomic_DNA"/>
</dbReference>
<protein>
    <recommendedName>
        <fullName evidence="3">F-box domain-containing protein</fullName>
    </recommendedName>
</protein>
<evidence type="ECO:0008006" key="3">
    <source>
        <dbReference type="Google" id="ProtNLM"/>
    </source>
</evidence>
<evidence type="ECO:0000313" key="1">
    <source>
        <dbReference type="EMBL" id="KAL3538478.1"/>
    </source>
</evidence>
<organism evidence="1 2">
    <name type="scientific">Cinchona calisaya</name>
    <dbReference type="NCBI Taxonomy" id="153742"/>
    <lineage>
        <taxon>Eukaryota</taxon>
        <taxon>Viridiplantae</taxon>
        <taxon>Streptophyta</taxon>
        <taxon>Embryophyta</taxon>
        <taxon>Tracheophyta</taxon>
        <taxon>Spermatophyta</taxon>
        <taxon>Magnoliopsida</taxon>
        <taxon>eudicotyledons</taxon>
        <taxon>Gunneridae</taxon>
        <taxon>Pentapetalae</taxon>
        <taxon>asterids</taxon>
        <taxon>lamiids</taxon>
        <taxon>Gentianales</taxon>
        <taxon>Rubiaceae</taxon>
        <taxon>Cinchonoideae</taxon>
        <taxon>Cinchoneae</taxon>
        <taxon>Cinchona</taxon>
    </lineage>
</organism>
<name>A0ABD3B4M7_9GENT</name>
<comment type="caution">
    <text evidence="1">The sequence shown here is derived from an EMBL/GenBank/DDBJ whole genome shotgun (WGS) entry which is preliminary data.</text>
</comment>
<keyword evidence="2" id="KW-1185">Reference proteome</keyword>
<evidence type="ECO:0000313" key="2">
    <source>
        <dbReference type="Proteomes" id="UP001630127"/>
    </source>
</evidence>
<accession>A0ABD3B4M7</accession>
<sequence length="293" mass="33292">MYTNAPIYGLPNKGAALDASKTTSNLTTCDNIIASPLDFGVDSSTVGAPKYTLALPSKVKVIGRVGKVGKVNIQATKTTLDNYSMNIDDDLINPNLPPDALINETIDIPINDDTCDDNVHFLHPLWSRVTEFFNPVPSEGSFQSLPNDLFYDIIYRRLDDKSRDKLKCCCKGIRDRIVSIQYHHLPSDLKNINVVDPNMKLKSSYRSYHLFYKEEGSFFDKKMKMFVVKEGTNGLLHPLLPVEKTIPAFRSTWTVKWYARKSGSLDPTEIHLECYAFGRMKWFGKYYMPMELV</sequence>